<reference evidence="1 2" key="1">
    <citation type="submission" date="2014-12" db="EMBL/GenBank/DDBJ databases">
        <title>Draft genome sequences of 29 type strains of Enterococci.</title>
        <authorList>
            <person name="Zhong Z."/>
            <person name="Sun Z."/>
            <person name="Liu W."/>
            <person name="Zhang W."/>
            <person name="Zhang H."/>
        </authorList>
    </citation>
    <scope>NUCLEOTIDE SEQUENCE [LARGE SCALE GENOMIC DNA]</scope>
    <source>
        <strain evidence="1 2">DSM 17029</strain>
    </source>
</reference>
<comment type="caution">
    <text evidence="1">The sequence shown here is derived from an EMBL/GenBank/DDBJ whole genome shotgun (WGS) entry which is preliminary data.</text>
</comment>
<dbReference type="NCBIfam" id="TIGR01655">
    <property type="entry name" value="yxeA_fam"/>
    <property type="match status" value="1"/>
</dbReference>
<dbReference type="PANTHER" id="PTHR36433">
    <property type="entry name" value="HYPOTHETICAL CYTOSOLIC PROTEIN"/>
    <property type="match status" value="1"/>
</dbReference>
<evidence type="ECO:0008006" key="3">
    <source>
        <dbReference type="Google" id="ProtNLM"/>
    </source>
</evidence>
<dbReference type="EMBL" id="JXKH01000001">
    <property type="protein sequence ID" value="OJG19918.1"/>
    <property type="molecule type" value="Genomic_DNA"/>
</dbReference>
<dbReference type="SUPFAM" id="SSF159121">
    <property type="entry name" value="BC4932-like"/>
    <property type="match status" value="1"/>
</dbReference>
<organism evidence="1 2">
    <name type="scientific">Enterococcus canis</name>
    <dbReference type="NCBI Taxonomy" id="214095"/>
    <lineage>
        <taxon>Bacteria</taxon>
        <taxon>Bacillati</taxon>
        <taxon>Bacillota</taxon>
        <taxon>Bacilli</taxon>
        <taxon>Lactobacillales</taxon>
        <taxon>Enterococcaceae</taxon>
        <taxon>Enterococcus</taxon>
    </lineage>
</organism>
<dbReference type="InterPro" id="IPR036166">
    <property type="entry name" value="YxeA-like_sf"/>
</dbReference>
<dbReference type="InterPro" id="IPR006542">
    <property type="entry name" value="DUF1093"/>
</dbReference>
<proteinExistence type="predicted"/>
<dbReference type="RefSeq" id="WP_067391549.1">
    <property type="nucleotide sequence ID" value="NZ_JXKH01000001.1"/>
</dbReference>
<dbReference type="STRING" id="214095.RU97_GL000151"/>
<dbReference type="Proteomes" id="UP000181884">
    <property type="component" value="Unassembled WGS sequence"/>
</dbReference>
<keyword evidence="2" id="KW-1185">Reference proteome</keyword>
<protein>
    <recommendedName>
        <fullName evidence="3">YxeA family protein</fullName>
    </recommendedName>
</protein>
<dbReference type="Gene3D" id="2.40.50.480">
    <property type="match status" value="1"/>
</dbReference>
<gene>
    <name evidence="1" type="ORF">RU97_GL000151</name>
</gene>
<dbReference type="Pfam" id="PF06486">
    <property type="entry name" value="DUF1093"/>
    <property type="match status" value="1"/>
</dbReference>
<sequence>MKLIKGLLGLVIIGGGLVAGSMFYTKQASGEFAQILDRINPLVKTGHVYVKTTKPIEVNGYGTAAYEQTAVDETGHTRPIAFSGISELKRDRYLKLTNKGAFVETYEEVTAEELPEKVLKELG</sequence>
<evidence type="ECO:0000313" key="2">
    <source>
        <dbReference type="Proteomes" id="UP000181884"/>
    </source>
</evidence>
<dbReference type="AlphaFoldDB" id="A0A1L8RJJ4"/>
<evidence type="ECO:0000313" key="1">
    <source>
        <dbReference type="EMBL" id="OJG19918.1"/>
    </source>
</evidence>
<name>A0A1L8RJJ4_9ENTE</name>
<dbReference type="PANTHER" id="PTHR36433:SF2">
    <property type="entry name" value="YXEA FAMILY PROTEIN"/>
    <property type="match status" value="1"/>
</dbReference>
<accession>A0A1L8RJJ4</accession>